<keyword evidence="5" id="KW-0597">Phosphoprotein</keyword>
<dbReference type="InterPro" id="IPR036412">
    <property type="entry name" value="HAD-like_sf"/>
</dbReference>
<dbReference type="Gene3D" id="2.70.150.10">
    <property type="entry name" value="Calcium-transporting ATPase, cytoplasmic transduction domain A"/>
    <property type="match status" value="1"/>
</dbReference>
<keyword evidence="10" id="KW-0460">Magnesium</keyword>
<keyword evidence="4 15" id="KW-1003">Cell membrane</keyword>
<dbReference type="Gene3D" id="3.30.70.100">
    <property type="match status" value="1"/>
</dbReference>
<feature type="transmembrane region" description="Helical" evidence="15">
    <location>
        <begin position="180"/>
        <end position="196"/>
    </location>
</feature>
<dbReference type="GO" id="GO:0005886">
    <property type="term" value="C:plasma membrane"/>
    <property type="evidence" value="ECO:0007669"/>
    <property type="project" value="UniProtKB-SubCell"/>
</dbReference>
<keyword evidence="13" id="KW-0406">Ion transport</keyword>
<dbReference type="InterPro" id="IPR017969">
    <property type="entry name" value="Heavy-metal-associated_CS"/>
</dbReference>
<feature type="transmembrane region" description="Helical" evidence="15">
    <location>
        <begin position="208"/>
        <end position="226"/>
    </location>
</feature>
<evidence type="ECO:0000256" key="15">
    <source>
        <dbReference type="RuleBase" id="RU362081"/>
    </source>
</evidence>
<dbReference type="InterPro" id="IPR059000">
    <property type="entry name" value="ATPase_P-type_domA"/>
</dbReference>
<evidence type="ECO:0000256" key="6">
    <source>
        <dbReference type="ARBA" id="ARBA00022692"/>
    </source>
</evidence>
<dbReference type="Pfam" id="PF00122">
    <property type="entry name" value="E1-E2_ATPase"/>
    <property type="match status" value="1"/>
</dbReference>
<dbReference type="NCBIfam" id="TIGR01512">
    <property type="entry name" value="ATPase-IB2_Cd"/>
    <property type="match status" value="1"/>
</dbReference>
<name>A0A560FTL3_9PROT</name>
<evidence type="ECO:0000256" key="1">
    <source>
        <dbReference type="ARBA" id="ARBA00004651"/>
    </source>
</evidence>
<evidence type="ECO:0000256" key="11">
    <source>
        <dbReference type="ARBA" id="ARBA00022967"/>
    </source>
</evidence>
<dbReference type="InterPro" id="IPR036163">
    <property type="entry name" value="HMA_dom_sf"/>
</dbReference>
<sequence>MAVLTLPGTHDAPVKAEEIRLASRSVGPKLLQTELSVPEIHCGGCVQRIERAVGRLPGVAAARVNLSTKRLTVRWRDEGTPPPLMETLTRLGFSAHLNDADAGGASARDPVLAAHVRALAVAGFAAGNIMLFSVSIWSGAEPATRDLFHGISAVIALLALCYSGRVFFRSAWRALRRGQTNMDVPISLGVLLAYGMSLYDTLHHGDQAYFDAATSLLFFLLVGRTLDHMMREKARTAVKGLARLAPRGATVVLDDGTRCYLPVADIRPGMTVLLPAGERVPVDGKVIAGRSDIDRALVTGESAPQGAEPGTTVQAGTLNLTGPLTLRATAAAADSFLAEMVRLMEVAESGRGTYRRVADRAARLYAPVVHLTALLTFIGWMATAGDIHRAITIAVAVLIITCPCALGLAVPMVQVVAARHLFDRGILVKDGSALERLAEIDTVVFDKTGTLTLGSPRLGTGDVDPPVLALAAALGAHSSHPRSRALAAAGTGLPLPTLDQVAELPGLGMEAMVGTHVYRLGRPGWAAAERDDGDDVVLSRDGRRLAGFRFQDDVRPDAGAAMARLRAQGLAVEVLSGDQVLAVADLAGRLDITDYKAAVPPGEKAARLADIARAGRKALMVGDGLNDAPALMAAHVSMAPANAVEVGRNAADFVFLRDSLGAVPLAVTVCRRAGRLVRQNFALAILYNAAAVPVAVLGHVSPLIAALAMSLSSIIVVANALRLDWGLPKPANPAMGAGA</sequence>
<reference evidence="17 18" key="1">
    <citation type="submission" date="2019-06" db="EMBL/GenBank/DDBJ databases">
        <title>Genomic Encyclopedia of Type Strains, Phase IV (KMG-V): Genome sequencing to study the core and pangenomes of soil and plant-associated prokaryotes.</title>
        <authorList>
            <person name="Whitman W."/>
        </authorList>
    </citation>
    <scope>NUCLEOTIDE SEQUENCE [LARGE SCALE GENOMIC DNA]</scope>
    <source>
        <strain evidence="17 18">BR 11865</strain>
    </source>
</reference>
<dbReference type="GO" id="GO:0055070">
    <property type="term" value="P:copper ion homeostasis"/>
    <property type="evidence" value="ECO:0007669"/>
    <property type="project" value="TreeGrafter"/>
</dbReference>
<keyword evidence="11" id="KW-1278">Translocase</keyword>
<evidence type="ECO:0000259" key="16">
    <source>
        <dbReference type="PROSITE" id="PS50846"/>
    </source>
</evidence>
<keyword evidence="9 15" id="KW-0067">ATP-binding</keyword>
<keyword evidence="12 15" id="KW-1133">Transmembrane helix</keyword>
<comment type="subcellular location">
    <subcellularLocation>
        <location evidence="1">Cell membrane</location>
        <topology evidence="1">Multi-pass membrane protein</topology>
    </subcellularLocation>
</comment>
<dbReference type="SUPFAM" id="SSF81653">
    <property type="entry name" value="Calcium ATPase, transduction domain A"/>
    <property type="match status" value="1"/>
</dbReference>
<dbReference type="SUPFAM" id="SSF56784">
    <property type="entry name" value="HAD-like"/>
    <property type="match status" value="1"/>
</dbReference>
<feature type="transmembrane region" description="Helical" evidence="15">
    <location>
        <begin position="681"/>
        <end position="697"/>
    </location>
</feature>
<keyword evidence="14 15" id="KW-0472">Membrane</keyword>
<gene>
    <name evidence="17" type="ORF">FBZ88_11152</name>
</gene>
<keyword evidence="8 15" id="KW-0547">Nucleotide-binding</keyword>
<dbReference type="Gene3D" id="3.40.50.1000">
    <property type="entry name" value="HAD superfamily/HAD-like"/>
    <property type="match status" value="1"/>
</dbReference>
<dbReference type="PROSITE" id="PS50846">
    <property type="entry name" value="HMA_2"/>
    <property type="match status" value="1"/>
</dbReference>
<dbReference type="NCBIfam" id="TIGR01494">
    <property type="entry name" value="ATPase_P-type"/>
    <property type="match status" value="2"/>
</dbReference>
<keyword evidence="18" id="KW-1185">Reference proteome</keyword>
<evidence type="ECO:0000256" key="10">
    <source>
        <dbReference type="ARBA" id="ARBA00022842"/>
    </source>
</evidence>
<feature type="transmembrane region" description="Helical" evidence="15">
    <location>
        <begin position="364"/>
        <end position="384"/>
    </location>
</feature>
<keyword evidence="3" id="KW-0813">Transport</keyword>
<dbReference type="NCBIfam" id="TIGR01511">
    <property type="entry name" value="ATPase-IB1_Cu"/>
    <property type="match status" value="1"/>
</dbReference>
<dbReference type="GO" id="GO:0043682">
    <property type="term" value="F:P-type divalent copper transporter activity"/>
    <property type="evidence" value="ECO:0007669"/>
    <property type="project" value="TreeGrafter"/>
</dbReference>
<evidence type="ECO:0000256" key="4">
    <source>
        <dbReference type="ARBA" id="ARBA00022475"/>
    </source>
</evidence>
<protein>
    <submittedName>
        <fullName evidence="17">Cu2+-exporting ATPase</fullName>
    </submittedName>
</protein>
<dbReference type="PANTHER" id="PTHR43520:SF5">
    <property type="entry name" value="CATION-TRANSPORTING P-TYPE ATPASE-RELATED"/>
    <property type="match status" value="1"/>
</dbReference>
<evidence type="ECO:0000256" key="8">
    <source>
        <dbReference type="ARBA" id="ARBA00022741"/>
    </source>
</evidence>
<evidence type="ECO:0000256" key="3">
    <source>
        <dbReference type="ARBA" id="ARBA00022448"/>
    </source>
</evidence>
<dbReference type="PROSITE" id="PS00154">
    <property type="entry name" value="ATPASE_E1_E2"/>
    <property type="match status" value="1"/>
</dbReference>
<dbReference type="EMBL" id="VITO01000011">
    <property type="protein sequence ID" value="TWB24975.1"/>
    <property type="molecule type" value="Genomic_DNA"/>
</dbReference>
<dbReference type="Pfam" id="PF00403">
    <property type="entry name" value="HMA"/>
    <property type="match status" value="1"/>
</dbReference>
<dbReference type="InterPro" id="IPR018303">
    <property type="entry name" value="ATPase_P-typ_P_site"/>
</dbReference>
<dbReference type="InterPro" id="IPR001757">
    <property type="entry name" value="P_typ_ATPase"/>
</dbReference>
<dbReference type="GO" id="GO:0016887">
    <property type="term" value="F:ATP hydrolysis activity"/>
    <property type="evidence" value="ECO:0007669"/>
    <property type="project" value="InterPro"/>
</dbReference>
<dbReference type="SUPFAM" id="SSF55008">
    <property type="entry name" value="HMA, heavy metal-associated domain"/>
    <property type="match status" value="1"/>
</dbReference>
<dbReference type="PROSITE" id="PS01047">
    <property type="entry name" value="HMA_1"/>
    <property type="match status" value="1"/>
</dbReference>
<dbReference type="InterPro" id="IPR023298">
    <property type="entry name" value="ATPase_P-typ_TM_dom_sf"/>
</dbReference>
<dbReference type="InterPro" id="IPR027256">
    <property type="entry name" value="P-typ_ATPase_IB"/>
</dbReference>
<evidence type="ECO:0000313" key="17">
    <source>
        <dbReference type="EMBL" id="TWB24975.1"/>
    </source>
</evidence>
<organism evidence="17 18">
    <name type="scientific">Nitrospirillum amazonense</name>
    <dbReference type="NCBI Taxonomy" id="28077"/>
    <lineage>
        <taxon>Bacteria</taxon>
        <taxon>Pseudomonadati</taxon>
        <taxon>Pseudomonadota</taxon>
        <taxon>Alphaproteobacteria</taxon>
        <taxon>Rhodospirillales</taxon>
        <taxon>Azospirillaceae</taxon>
        <taxon>Nitrospirillum</taxon>
    </lineage>
</organism>
<keyword evidence="7 15" id="KW-0479">Metal-binding</keyword>
<dbReference type="SUPFAM" id="SSF81665">
    <property type="entry name" value="Calcium ATPase, transmembrane domain M"/>
    <property type="match status" value="1"/>
</dbReference>
<proteinExistence type="inferred from homology"/>
<dbReference type="GO" id="GO:0005524">
    <property type="term" value="F:ATP binding"/>
    <property type="evidence" value="ECO:0007669"/>
    <property type="project" value="UniProtKB-UniRule"/>
</dbReference>
<evidence type="ECO:0000256" key="9">
    <source>
        <dbReference type="ARBA" id="ARBA00022840"/>
    </source>
</evidence>
<dbReference type="InterPro" id="IPR008250">
    <property type="entry name" value="ATPase_P-typ_transduc_dom_A_sf"/>
</dbReference>
<keyword evidence="6 15" id="KW-0812">Transmembrane</keyword>
<evidence type="ECO:0000313" key="18">
    <source>
        <dbReference type="Proteomes" id="UP000316545"/>
    </source>
</evidence>
<feature type="transmembrane region" description="Helical" evidence="15">
    <location>
        <begin position="390"/>
        <end position="417"/>
    </location>
</feature>
<dbReference type="GO" id="GO:0005507">
    <property type="term" value="F:copper ion binding"/>
    <property type="evidence" value="ECO:0007669"/>
    <property type="project" value="TreeGrafter"/>
</dbReference>
<accession>A0A560FTL3</accession>
<dbReference type="PRINTS" id="PR00119">
    <property type="entry name" value="CATATPASE"/>
</dbReference>
<evidence type="ECO:0000256" key="12">
    <source>
        <dbReference type="ARBA" id="ARBA00022989"/>
    </source>
</evidence>
<dbReference type="Gene3D" id="3.40.1110.10">
    <property type="entry name" value="Calcium-transporting ATPase, cytoplasmic domain N"/>
    <property type="match status" value="1"/>
</dbReference>
<dbReference type="AlphaFoldDB" id="A0A560FTL3"/>
<feature type="transmembrane region" description="Helical" evidence="15">
    <location>
        <begin position="150"/>
        <end position="168"/>
    </location>
</feature>
<dbReference type="PRINTS" id="PR00943">
    <property type="entry name" value="CUATPASE"/>
</dbReference>
<evidence type="ECO:0000256" key="7">
    <source>
        <dbReference type="ARBA" id="ARBA00022723"/>
    </source>
</evidence>
<evidence type="ECO:0000256" key="2">
    <source>
        <dbReference type="ARBA" id="ARBA00006024"/>
    </source>
</evidence>
<dbReference type="RefSeq" id="WP_145618387.1">
    <property type="nucleotide sequence ID" value="NZ_JAYNFR010000004.1"/>
</dbReference>
<evidence type="ECO:0000256" key="13">
    <source>
        <dbReference type="ARBA" id="ARBA00023065"/>
    </source>
</evidence>
<dbReference type="PANTHER" id="PTHR43520">
    <property type="entry name" value="ATP7, ISOFORM B"/>
    <property type="match status" value="1"/>
</dbReference>
<dbReference type="InterPro" id="IPR023214">
    <property type="entry name" value="HAD_sf"/>
</dbReference>
<dbReference type="NCBIfam" id="TIGR01525">
    <property type="entry name" value="ATPase-IB_hvy"/>
    <property type="match status" value="1"/>
</dbReference>
<dbReference type="CDD" id="cd02092">
    <property type="entry name" value="P-type_ATPase_FixI-like"/>
    <property type="match status" value="1"/>
</dbReference>
<evidence type="ECO:0000256" key="5">
    <source>
        <dbReference type="ARBA" id="ARBA00022553"/>
    </source>
</evidence>
<comment type="similarity">
    <text evidence="2 15">Belongs to the cation transport ATPase (P-type) (TC 3.A.3) family. Type IB subfamily.</text>
</comment>
<dbReference type="CDD" id="cd00371">
    <property type="entry name" value="HMA"/>
    <property type="match status" value="1"/>
</dbReference>
<dbReference type="InterPro" id="IPR023299">
    <property type="entry name" value="ATPase_P-typ_cyto_dom_N"/>
</dbReference>
<feature type="transmembrane region" description="Helical" evidence="15">
    <location>
        <begin position="118"/>
        <end position="138"/>
    </location>
</feature>
<dbReference type="InterPro" id="IPR006121">
    <property type="entry name" value="HMA_dom"/>
</dbReference>
<comment type="caution">
    <text evidence="17">The sequence shown here is derived from an EMBL/GenBank/DDBJ whole genome shotgun (WGS) entry which is preliminary data.</text>
</comment>
<dbReference type="Proteomes" id="UP000316545">
    <property type="component" value="Unassembled WGS sequence"/>
</dbReference>
<dbReference type="Pfam" id="PF00702">
    <property type="entry name" value="Hydrolase"/>
    <property type="match status" value="1"/>
</dbReference>
<feature type="domain" description="HMA" evidence="16">
    <location>
        <begin position="31"/>
        <end position="96"/>
    </location>
</feature>
<evidence type="ECO:0000256" key="14">
    <source>
        <dbReference type="ARBA" id="ARBA00023136"/>
    </source>
</evidence>